<feature type="region of interest" description="Disordered" evidence="1">
    <location>
        <begin position="40"/>
        <end position="64"/>
    </location>
</feature>
<dbReference type="EMBL" id="CM032187">
    <property type="protein sequence ID" value="KAG7089712.1"/>
    <property type="molecule type" value="Genomic_DNA"/>
</dbReference>
<evidence type="ECO:0000256" key="1">
    <source>
        <dbReference type="SAM" id="MobiDB-lite"/>
    </source>
</evidence>
<protein>
    <submittedName>
        <fullName evidence="2">Uncharacterized protein</fullName>
    </submittedName>
</protein>
<comment type="caution">
    <text evidence="2">The sequence shown here is derived from an EMBL/GenBank/DDBJ whole genome shotgun (WGS) entry which is preliminary data.</text>
</comment>
<dbReference type="RefSeq" id="XP_043006182.1">
    <property type="nucleotide sequence ID" value="XM_043156396.1"/>
</dbReference>
<dbReference type="KEGG" id="more:E1B28_011367"/>
<reference evidence="2" key="1">
    <citation type="journal article" date="2021" name="Genome Biol. Evol.">
        <title>The assembled and annotated genome of the fairy-ring fungus Marasmius oreades.</title>
        <authorList>
            <person name="Hiltunen M."/>
            <person name="Ament-Velasquez S.L."/>
            <person name="Johannesson H."/>
        </authorList>
    </citation>
    <scope>NUCLEOTIDE SEQUENCE</scope>
    <source>
        <strain evidence="2">03SP1</strain>
    </source>
</reference>
<dbReference type="AlphaFoldDB" id="A0A9P7RU50"/>
<sequence>MRPDPASITQLVNAAYHKDTHLSYKNHVVSISDGAGKLSGPTIHVPSASSSQRPGQMKLNPLVRSRSNGYTTEHQLYEAENARYRQLAYAKGGDTLSVHISICYQSIGRKELTELPKLSDMFKDFDAHLSSHAIQKATIDHALVKLQVHQANLAPGFIFKWNTAEFNLRDISKQKIKQIGAGTDLDGLTVKIYGSDNPYLLTYGHRLEKGDKKWKPPKTPVYLRVEISAEEYNRFDEALTEYQEFQDHPSDKDSEGDDNDHTRHFHHPGSNLANQTLEAELNYLDLNAPNQIPASSDLTTANPIQVESEHVKITGGSNISKRARSGSLASPPRTVKKLMFGDHPLRQHFEPAFITVDALLAHQTVREGD</sequence>
<evidence type="ECO:0000313" key="3">
    <source>
        <dbReference type="Proteomes" id="UP001049176"/>
    </source>
</evidence>
<organism evidence="2 3">
    <name type="scientific">Marasmius oreades</name>
    <name type="common">fairy-ring Marasmius</name>
    <dbReference type="NCBI Taxonomy" id="181124"/>
    <lineage>
        <taxon>Eukaryota</taxon>
        <taxon>Fungi</taxon>
        <taxon>Dikarya</taxon>
        <taxon>Basidiomycota</taxon>
        <taxon>Agaricomycotina</taxon>
        <taxon>Agaricomycetes</taxon>
        <taxon>Agaricomycetidae</taxon>
        <taxon>Agaricales</taxon>
        <taxon>Marasmiineae</taxon>
        <taxon>Marasmiaceae</taxon>
        <taxon>Marasmius</taxon>
    </lineage>
</organism>
<dbReference type="OrthoDB" id="301415at2759"/>
<keyword evidence="3" id="KW-1185">Reference proteome</keyword>
<proteinExistence type="predicted"/>
<dbReference type="Proteomes" id="UP001049176">
    <property type="component" value="Chromosome 7"/>
</dbReference>
<feature type="region of interest" description="Disordered" evidence="1">
    <location>
        <begin position="245"/>
        <end position="270"/>
    </location>
</feature>
<gene>
    <name evidence="2" type="ORF">E1B28_011367</name>
</gene>
<dbReference type="GeneID" id="66080442"/>
<name>A0A9P7RU50_9AGAR</name>
<evidence type="ECO:0000313" key="2">
    <source>
        <dbReference type="EMBL" id="KAG7089712.1"/>
    </source>
</evidence>
<accession>A0A9P7RU50</accession>